<evidence type="ECO:0000313" key="3">
    <source>
        <dbReference type="Proteomes" id="UP000036873"/>
    </source>
</evidence>
<dbReference type="PROSITE" id="PS51094">
    <property type="entry name" value="PTS_EIIA_TYPE_2"/>
    <property type="match status" value="1"/>
</dbReference>
<keyword evidence="2" id="KW-0813">Transport</keyword>
<dbReference type="RefSeq" id="WP_050739304.1">
    <property type="nucleotide sequence ID" value="NZ_LGYO01000011.1"/>
</dbReference>
<dbReference type="Pfam" id="PF00359">
    <property type="entry name" value="PTS_EIIA_2"/>
    <property type="match status" value="1"/>
</dbReference>
<dbReference type="Gene3D" id="3.40.930.10">
    <property type="entry name" value="Mannitol-specific EII, Chain A"/>
    <property type="match status" value="1"/>
</dbReference>
<dbReference type="CDD" id="cd00211">
    <property type="entry name" value="PTS_IIA_fru"/>
    <property type="match status" value="1"/>
</dbReference>
<sequence>MESLIDKDRIQVKFSAENQFAAIEMAAKPLWEQGYVDEGFLAAVMERERNFPTGLPTRVGVALPHTEAKYVIKEGISILTLDKPVLFAGMGNPKEKVLVEILFLLAIKNPAKQLGVLQTIITIIQNEMVLKKIKGAKDPKTIYNLINQFI</sequence>
<evidence type="ECO:0000313" key="2">
    <source>
        <dbReference type="EMBL" id="KNZ42549.1"/>
    </source>
</evidence>
<dbReference type="InterPro" id="IPR002178">
    <property type="entry name" value="PTS_EIIA_type-2_dom"/>
</dbReference>
<gene>
    <name evidence="2" type="ORF">AKG39_05175</name>
</gene>
<keyword evidence="2" id="KW-0762">Sugar transport</keyword>
<dbReference type="OrthoDB" id="370976at2"/>
<dbReference type="InterPro" id="IPR016152">
    <property type="entry name" value="PTrfase/Anion_transptr"/>
</dbReference>
<reference evidence="3" key="1">
    <citation type="submission" date="2015-07" db="EMBL/GenBank/DDBJ databases">
        <title>Draft genome sequence of Acetobacterium bakii DSM 8293, a potential psychrophilic chemical producer through syngas fermentation.</title>
        <authorList>
            <person name="Song Y."/>
            <person name="Hwang S."/>
            <person name="Cho B.-K."/>
        </authorList>
    </citation>
    <scope>NUCLEOTIDE SEQUENCE [LARGE SCALE GENOMIC DNA]</scope>
    <source>
        <strain evidence="3">DSM 8239</strain>
    </source>
</reference>
<evidence type="ECO:0000259" key="1">
    <source>
        <dbReference type="PROSITE" id="PS51094"/>
    </source>
</evidence>
<accession>A0A0L6U1Z9</accession>
<dbReference type="Proteomes" id="UP000036873">
    <property type="component" value="Unassembled WGS sequence"/>
</dbReference>
<dbReference type="InterPro" id="IPR051541">
    <property type="entry name" value="PTS_SugarTrans_NitroReg"/>
</dbReference>
<organism evidence="2 3">
    <name type="scientific">Acetobacterium bakii</name>
    <dbReference type="NCBI Taxonomy" id="52689"/>
    <lineage>
        <taxon>Bacteria</taxon>
        <taxon>Bacillati</taxon>
        <taxon>Bacillota</taxon>
        <taxon>Clostridia</taxon>
        <taxon>Eubacteriales</taxon>
        <taxon>Eubacteriaceae</taxon>
        <taxon>Acetobacterium</taxon>
    </lineage>
</organism>
<dbReference type="AlphaFoldDB" id="A0A0L6U1Z9"/>
<dbReference type="PANTHER" id="PTHR47738:SF3">
    <property type="entry name" value="PHOSPHOTRANSFERASE SYSTEM MANNITOL_FRUCTOSE-SPECIFIC IIA DOMAIN CONTAINING PROTEIN"/>
    <property type="match status" value="1"/>
</dbReference>
<name>A0A0L6U1Z9_9FIRM</name>
<dbReference type="EMBL" id="LGYO01000011">
    <property type="protein sequence ID" value="KNZ42549.1"/>
    <property type="molecule type" value="Genomic_DNA"/>
</dbReference>
<keyword evidence="3" id="KW-1185">Reference proteome</keyword>
<dbReference type="PANTHER" id="PTHR47738">
    <property type="entry name" value="PTS SYSTEM FRUCTOSE-LIKE EIIA COMPONENT-RELATED"/>
    <property type="match status" value="1"/>
</dbReference>
<feature type="domain" description="PTS EIIA type-2" evidence="1">
    <location>
        <begin position="3"/>
        <end position="149"/>
    </location>
</feature>
<proteinExistence type="predicted"/>
<dbReference type="SUPFAM" id="SSF55804">
    <property type="entry name" value="Phoshotransferase/anion transport protein"/>
    <property type="match status" value="1"/>
</dbReference>
<protein>
    <submittedName>
        <fullName evidence="2">PTS sugar transporter</fullName>
    </submittedName>
</protein>
<comment type="caution">
    <text evidence="2">The sequence shown here is derived from an EMBL/GenBank/DDBJ whole genome shotgun (WGS) entry which is preliminary data.</text>
</comment>
<dbReference type="STRING" id="52689.AKG39_05175"/>